<reference evidence="1" key="1">
    <citation type="submission" date="2024-09" db="EMBL/GenBank/DDBJ databases">
        <title>Black Yeasts Isolated from many extreme environments.</title>
        <authorList>
            <person name="Coleine C."/>
            <person name="Stajich J.E."/>
            <person name="Selbmann L."/>
        </authorList>
    </citation>
    <scope>NUCLEOTIDE SEQUENCE</scope>
    <source>
        <strain evidence="1">CCFEE 5737</strain>
    </source>
</reference>
<evidence type="ECO:0000313" key="2">
    <source>
        <dbReference type="Proteomes" id="UP001186974"/>
    </source>
</evidence>
<sequence length="60" mass="6954">ITDDILFPGIHLHTDVDPGWLNTCDTVHRHFNVKRPDHYQYHHDVPTVPTEKLGLPTDMP</sequence>
<dbReference type="EMBL" id="JAWDJW010001655">
    <property type="protein sequence ID" value="KAK3078734.1"/>
    <property type="molecule type" value="Genomic_DNA"/>
</dbReference>
<feature type="non-terminal residue" evidence="1">
    <location>
        <position position="1"/>
    </location>
</feature>
<organism evidence="1 2">
    <name type="scientific">Coniosporium uncinatum</name>
    <dbReference type="NCBI Taxonomy" id="93489"/>
    <lineage>
        <taxon>Eukaryota</taxon>
        <taxon>Fungi</taxon>
        <taxon>Dikarya</taxon>
        <taxon>Ascomycota</taxon>
        <taxon>Pezizomycotina</taxon>
        <taxon>Dothideomycetes</taxon>
        <taxon>Dothideomycetes incertae sedis</taxon>
        <taxon>Coniosporium</taxon>
    </lineage>
</organism>
<proteinExistence type="predicted"/>
<evidence type="ECO:0000313" key="1">
    <source>
        <dbReference type="EMBL" id="KAK3078734.1"/>
    </source>
</evidence>
<name>A0ACC3DQ56_9PEZI</name>
<keyword evidence="2" id="KW-1185">Reference proteome</keyword>
<dbReference type="Proteomes" id="UP001186974">
    <property type="component" value="Unassembled WGS sequence"/>
</dbReference>
<protein>
    <submittedName>
        <fullName evidence="1">Uncharacterized protein</fullName>
    </submittedName>
</protein>
<gene>
    <name evidence="1" type="ORF">LTS18_006764</name>
</gene>
<comment type="caution">
    <text evidence="1">The sequence shown here is derived from an EMBL/GenBank/DDBJ whole genome shotgun (WGS) entry which is preliminary data.</text>
</comment>
<accession>A0ACC3DQ56</accession>